<proteinExistence type="predicted"/>
<evidence type="ECO:0000313" key="2">
    <source>
        <dbReference type="Proteomes" id="UP001589605"/>
    </source>
</evidence>
<dbReference type="RefSeq" id="WP_382381568.1">
    <property type="nucleotide sequence ID" value="NZ_JBHMEZ010000003.1"/>
</dbReference>
<keyword evidence="2" id="KW-1185">Reference proteome</keyword>
<accession>A0ABV5EYV7</accession>
<dbReference type="Gene3D" id="2.40.128.410">
    <property type="match status" value="1"/>
</dbReference>
<reference evidence="1 2" key="1">
    <citation type="submission" date="2024-09" db="EMBL/GenBank/DDBJ databases">
        <authorList>
            <person name="Sun Q."/>
            <person name="Mori K."/>
        </authorList>
    </citation>
    <scope>NUCLEOTIDE SEQUENCE [LARGE SCALE GENOMIC DNA]</scope>
    <source>
        <strain evidence="1 2">CECT 8286</strain>
    </source>
</reference>
<name>A0ABV5EYV7_9FLAO</name>
<dbReference type="EMBL" id="JBHMEZ010000003">
    <property type="protein sequence ID" value="MFB9052382.1"/>
    <property type="molecule type" value="Genomic_DNA"/>
</dbReference>
<dbReference type="Proteomes" id="UP001589605">
    <property type="component" value="Unassembled WGS sequence"/>
</dbReference>
<evidence type="ECO:0000313" key="1">
    <source>
        <dbReference type="EMBL" id="MFB9052382.1"/>
    </source>
</evidence>
<sequence length="174" mass="19744">MKKHIFLVIALVFGMQLTFSQTKAEKKAAKLEKQELEYAEVKTLVEKKHFIFEGEWATTQKGRRISLIGNPNYLVIDSTQTKAELPYFGIVQIANYGGDGGISFDNTYSEYDLSYNDKKRSATIKYDTSNKNEKLSVTLQIYGTQSASLTLYSSNRNSITYQGNIKPIAEKKEE</sequence>
<comment type="caution">
    <text evidence="1">The sequence shown here is derived from an EMBL/GenBank/DDBJ whole genome shotgun (WGS) entry which is preliminary data.</text>
</comment>
<gene>
    <name evidence="1" type="ORF">ACFFVB_04750</name>
</gene>
<dbReference type="Pfam" id="PF14059">
    <property type="entry name" value="DUF4251"/>
    <property type="match status" value="1"/>
</dbReference>
<dbReference type="InterPro" id="IPR025347">
    <property type="entry name" value="DUF4251"/>
</dbReference>
<organism evidence="1 2">
    <name type="scientific">Formosa undariae</name>
    <dbReference type="NCBI Taxonomy" id="1325436"/>
    <lineage>
        <taxon>Bacteria</taxon>
        <taxon>Pseudomonadati</taxon>
        <taxon>Bacteroidota</taxon>
        <taxon>Flavobacteriia</taxon>
        <taxon>Flavobacteriales</taxon>
        <taxon>Flavobacteriaceae</taxon>
        <taxon>Formosa</taxon>
    </lineage>
</organism>
<protein>
    <submittedName>
        <fullName evidence="1">DUF4251 domain-containing protein</fullName>
    </submittedName>
</protein>